<evidence type="ECO:0000256" key="2">
    <source>
        <dbReference type="ARBA" id="ARBA00022448"/>
    </source>
</evidence>
<reference evidence="9 10" key="1">
    <citation type="journal article" date="2018" name="Nat. Genet.">
        <title>The Rosa genome provides new insights in the design of modern roses.</title>
        <authorList>
            <person name="Bendahmane M."/>
        </authorList>
    </citation>
    <scope>NUCLEOTIDE SEQUENCE [LARGE SCALE GENOMIC DNA]</scope>
    <source>
        <strain evidence="10">cv. Old Blush</strain>
    </source>
</reference>
<feature type="transmembrane region" description="Helical" evidence="7">
    <location>
        <begin position="276"/>
        <end position="300"/>
    </location>
</feature>
<dbReference type="EMBL" id="PDCK01000045">
    <property type="protein sequence ID" value="PRQ17707.1"/>
    <property type="molecule type" value="Genomic_DNA"/>
</dbReference>
<dbReference type="GO" id="GO:0005774">
    <property type="term" value="C:vacuolar membrane"/>
    <property type="evidence" value="ECO:0007669"/>
    <property type="project" value="TreeGrafter"/>
</dbReference>
<dbReference type="AlphaFoldDB" id="A0A2P6P6Z2"/>
<feature type="domain" description="Amino acid transporter transmembrane" evidence="8">
    <location>
        <begin position="14"/>
        <end position="394"/>
    </location>
</feature>
<keyword evidence="2" id="KW-0813">Transport</keyword>
<evidence type="ECO:0000256" key="6">
    <source>
        <dbReference type="ARBA" id="ARBA00023136"/>
    </source>
</evidence>
<evidence type="ECO:0000313" key="10">
    <source>
        <dbReference type="Proteomes" id="UP000238479"/>
    </source>
</evidence>
<feature type="transmembrane region" description="Helical" evidence="7">
    <location>
        <begin position="372"/>
        <end position="392"/>
    </location>
</feature>
<dbReference type="OMA" id="WNTILEY"/>
<evidence type="ECO:0000259" key="8">
    <source>
        <dbReference type="Pfam" id="PF01490"/>
    </source>
</evidence>
<accession>A0A2P6P6Z2</accession>
<dbReference type="OrthoDB" id="655540at2759"/>
<comment type="subcellular location">
    <subcellularLocation>
        <location evidence="1">Membrane</location>
        <topology evidence="1">Multi-pass membrane protein</topology>
    </subcellularLocation>
</comment>
<evidence type="ECO:0000256" key="5">
    <source>
        <dbReference type="ARBA" id="ARBA00022989"/>
    </source>
</evidence>
<proteinExistence type="predicted"/>
<keyword evidence="3 7" id="KW-0812">Transmembrane</keyword>
<dbReference type="GO" id="GO:0015179">
    <property type="term" value="F:L-amino acid transmembrane transporter activity"/>
    <property type="evidence" value="ECO:0007669"/>
    <property type="project" value="TreeGrafter"/>
</dbReference>
<keyword evidence="5 7" id="KW-1133">Transmembrane helix</keyword>
<evidence type="ECO:0000313" key="9">
    <source>
        <dbReference type="EMBL" id="PRQ17707.1"/>
    </source>
</evidence>
<protein>
    <submittedName>
        <fullName evidence="9">Putative amino acid transporter, transmembrane domain-containing protein</fullName>
    </submittedName>
</protein>
<feature type="transmembrane region" description="Helical" evidence="7">
    <location>
        <begin position="338"/>
        <end position="360"/>
    </location>
</feature>
<feature type="transmembrane region" description="Helical" evidence="7">
    <location>
        <begin position="158"/>
        <end position="187"/>
    </location>
</feature>
<keyword evidence="6 7" id="KW-0472">Membrane</keyword>
<comment type="caution">
    <text evidence="9">The sequence shown here is derived from an EMBL/GenBank/DDBJ whole genome shotgun (WGS) entry which is preliminary data.</text>
</comment>
<keyword evidence="4" id="KW-0029">Amino-acid transport</keyword>
<dbReference type="PANTHER" id="PTHR22950">
    <property type="entry name" value="AMINO ACID TRANSPORTER"/>
    <property type="match status" value="1"/>
</dbReference>
<feature type="transmembrane region" description="Helical" evidence="7">
    <location>
        <begin position="21"/>
        <end position="40"/>
    </location>
</feature>
<dbReference type="Gramene" id="PRQ17707">
    <property type="protein sequence ID" value="PRQ17707"/>
    <property type="gene ID" value="RchiOBHm_Chr7g0197941"/>
</dbReference>
<feature type="transmembrane region" description="Helical" evidence="7">
    <location>
        <begin position="131"/>
        <end position="151"/>
    </location>
</feature>
<feature type="transmembrane region" description="Helical" evidence="7">
    <location>
        <begin position="46"/>
        <end position="66"/>
    </location>
</feature>
<dbReference type="PANTHER" id="PTHR22950:SF698">
    <property type="entry name" value="AMINO ACID TRANSPORTER TRANSMEMBRANE DOMAIN-CONTAINING PROTEIN"/>
    <property type="match status" value="1"/>
</dbReference>
<keyword evidence="10" id="KW-1185">Reference proteome</keyword>
<dbReference type="Proteomes" id="UP000238479">
    <property type="component" value="Chromosome 7"/>
</dbReference>
<sequence>MLEDQLTEVQEAKGTSFLKTCFNMINALTGLGLITTPYAVSRTGWSSLPFLIATGIISCYAGILLTKCLNTDASMKTYPDVGFHAFGSKGRMFVSIFMYLELYLVSIGFLIMEADNLERFFPQAGINLRGYHIGGKPFFTMVVGLIILPTMWLKNLRLLAYVSMCGFLSAIIIVVSIVCVGIDGVGFSKRGKIFDLTGIPTSLSLFAFCYGVHSVTPMVYSSMRHRNHFYKILFIVFPLCTVNYIILAVLGYLMFGDDVQSQVIMNLPTSKVISKIAIYTTLAIPIVKYALLMTPLANAIENSLPKKWNNMLIFMFIRTLLLVSTVVLAIVFPYFDTLMALVGAILCVTMSMLLPCICYLKIFRLYRKCSVEVAIIGCIIVIGVAVGVLGTYTSVKERFG</sequence>
<feature type="transmembrane region" description="Helical" evidence="7">
    <location>
        <begin position="312"/>
        <end position="332"/>
    </location>
</feature>
<evidence type="ECO:0000256" key="4">
    <source>
        <dbReference type="ARBA" id="ARBA00022970"/>
    </source>
</evidence>
<feature type="transmembrane region" description="Helical" evidence="7">
    <location>
        <begin position="92"/>
        <end position="111"/>
    </location>
</feature>
<gene>
    <name evidence="9" type="ORF">RchiOBHm_Chr7g0197941</name>
</gene>
<dbReference type="Pfam" id="PF01490">
    <property type="entry name" value="Aa_trans"/>
    <property type="match status" value="1"/>
</dbReference>
<organism evidence="9 10">
    <name type="scientific">Rosa chinensis</name>
    <name type="common">China rose</name>
    <dbReference type="NCBI Taxonomy" id="74649"/>
    <lineage>
        <taxon>Eukaryota</taxon>
        <taxon>Viridiplantae</taxon>
        <taxon>Streptophyta</taxon>
        <taxon>Embryophyta</taxon>
        <taxon>Tracheophyta</taxon>
        <taxon>Spermatophyta</taxon>
        <taxon>Magnoliopsida</taxon>
        <taxon>eudicotyledons</taxon>
        <taxon>Gunneridae</taxon>
        <taxon>Pentapetalae</taxon>
        <taxon>rosids</taxon>
        <taxon>fabids</taxon>
        <taxon>Rosales</taxon>
        <taxon>Rosaceae</taxon>
        <taxon>Rosoideae</taxon>
        <taxon>Rosoideae incertae sedis</taxon>
        <taxon>Rosa</taxon>
    </lineage>
</organism>
<evidence type="ECO:0000256" key="7">
    <source>
        <dbReference type="SAM" id="Phobius"/>
    </source>
</evidence>
<feature type="transmembrane region" description="Helical" evidence="7">
    <location>
        <begin position="199"/>
        <end position="220"/>
    </location>
</feature>
<feature type="transmembrane region" description="Helical" evidence="7">
    <location>
        <begin position="232"/>
        <end position="256"/>
    </location>
</feature>
<evidence type="ECO:0000256" key="1">
    <source>
        <dbReference type="ARBA" id="ARBA00004141"/>
    </source>
</evidence>
<evidence type="ECO:0000256" key="3">
    <source>
        <dbReference type="ARBA" id="ARBA00022692"/>
    </source>
</evidence>
<dbReference type="InterPro" id="IPR013057">
    <property type="entry name" value="AA_transpt_TM"/>
</dbReference>
<name>A0A2P6P6Z2_ROSCH</name>